<dbReference type="PANTHER" id="PTHR45661">
    <property type="entry name" value="SURFACE ANTIGEN"/>
    <property type="match status" value="1"/>
</dbReference>
<evidence type="ECO:0008006" key="3">
    <source>
        <dbReference type="Google" id="ProtNLM"/>
    </source>
</evidence>
<dbReference type="EMBL" id="JAPFFF010000034">
    <property type="protein sequence ID" value="KAK8843780.1"/>
    <property type="molecule type" value="Genomic_DNA"/>
</dbReference>
<dbReference type="Gene3D" id="3.80.10.10">
    <property type="entry name" value="Ribonuclease Inhibitor"/>
    <property type="match status" value="5"/>
</dbReference>
<keyword evidence="2" id="KW-1185">Reference proteome</keyword>
<dbReference type="Pfam" id="PF13306">
    <property type="entry name" value="LRR_5"/>
    <property type="match status" value="5"/>
</dbReference>
<dbReference type="InterPro" id="IPR032675">
    <property type="entry name" value="LRR_dom_sf"/>
</dbReference>
<proteinExistence type="predicted"/>
<sequence>MIKEEDTYKLIFKSKIIALPPNIDLTYGIDQSILTQLTSNKYYKVKSYVSKEVFELFIKNWTDGEIPLIDEDNIDEYEKLSQEFGRMKNLIRIFKQKSIKNSNLALQQKILQASKVYQRLTNLLNENVLKYKEIINFLFNNEDINNFSTFLSLKNQLLDKCLSNDLKGIKKLVQQKYIINDIQYTINKDAKTAKVVHGIKNMATVTIPKSITVNSEEFIITEITENSSSISSSVRNFNFVPDSKVRLIGRSVFSGSKLQSLSIPSSVEELQDGWYFGLDDLTEIKIGAKNKNFMIYDRNLLLKKSNPKSDIFDILVFACKNIENATIPPFVKVIDKHAFRNCQRLKSVKFTNKSELKMIKSRAFLVSSIKSLSLPSSVLILKKNWSALMNNLVEIEIIETGQKNIKYYDNKYILGKSDIYSDNFDVLLFARRDIEVADIPSFITQIGPNAFSCCKQLKQVIFEPDTKLEIIDKSAFEESSIESIKIPSTVTTIGKNAFSKCFKLLDFNFDENSQLKQIGQYSFGFDSFEKIIIPPQVKEIVPNTFFASRDIKSVEFAPNTKLQRIFSNAFMGSSIESLTLPSSVILKNNWCDDLENLKHIKIIDNETRNITYYDDKFILGKSNLNSDVFDVLLLARRDIEEADIPSFIKRIGPCAFYCCKQLKRVSFAPDSELKVIFGQAFMFSSIKSIKIPNTVKEIGYGAFAQCKKLSYCELPKNPEFRFIPSILFLNSGLVRITIPSSVTHIMGSAFSSCKNLQRVEFEINSNLKIIDQSAFCLCKSIFDICIPKHVTDIREKAFYNAENLTYVTFEEKSELKIIEDDAFSRTSISFFSIPPSVMYIGSAFCISRKLQSIEIPENSKLHSFHIKICSQFFWEDGVFFLVPKIHKKILKYDSEKRVEEDGL</sequence>
<dbReference type="InterPro" id="IPR026906">
    <property type="entry name" value="LRR_5"/>
</dbReference>
<gene>
    <name evidence="1" type="ORF">M9Y10_024852</name>
</gene>
<dbReference type="SUPFAM" id="SSF52058">
    <property type="entry name" value="L domain-like"/>
    <property type="match status" value="3"/>
</dbReference>
<comment type="caution">
    <text evidence="1">The sequence shown here is derived from an EMBL/GenBank/DDBJ whole genome shotgun (WGS) entry which is preliminary data.</text>
</comment>
<evidence type="ECO:0000313" key="1">
    <source>
        <dbReference type="EMBL" id="KAK8843780.1"/>
    </source>
</evidence>
<organism evidence="1 2">
    <name type="scientific">Tritrichomonas musculus</name>
    <dbReference type="NCBI Taxonomy" id="1915356"/>
    <lineage>
        <taxon>Eukaryota</taxon>
        <taxon>Metamonada</taxon>
        <taxon>Parabasalia</taxon>
        <taxon>Tritrichomonadida</taxon>
        <taxon>Tritrichomonadidae</taxon>
        <taxon>Tritrichomonas</taxon>
    </lineage>
</organism>
<dbReference type="Proteomes" id="UP001470230">
    <property type="component" value="Unassembled WGS sequence"/>
</dbReference>
<protein>
    <recommendedName>
        <fullName evidence="3">Surface antigen BspA-like</fullName>
    </recommendedName>
</protein>
<name>A0ABR2HDB0_9EUKA</name>
<accession>A0ABR2HDB0</accession>
<reference evidence="1 2" key="1">
    <citation type="submission" date="2024-04" db="EMBL/GenBank/DDBJ databases">
        <title>Tritrichomonas musculus Genome.</title>
        <authorList>
            <person name="Alves-Ferreira E."/>
            <person name="Grigg M."/>
            <person name="Lorenzi H."/>
            <person name="Galac M."/>
        </authorList>
    </citation>
    <scope>NUCLEOTIDE SEQUENCE [LARGE SCALE GENOMIC DNA]</scope>
    <source>
        <strain evidence="1 2">EAF2021</strain>
    </source>
</reference>
<dbReference type="PANTHER" id="PTHR45661:SF3">
    <property type="entry name" value="IG-LIKE DOMAIN-CONTAINING PROTEIN"/>
    <property type="match status" value="1"/>
</dbReference>
<evidence type="ECO:0000313" key="2">
    <source>
        <dbReference type="Proteomes" id="UP001470230"/>
    </source>
</evidence>
<dbReference type="InterPro" id="IPR053139">
    <property type="entry name" value="Surface_bspA-like"/>
</dbReference>